<keyword evidence="1" id="KW-0479">Metal-binding</keyword>
<evidence type="ECO:0000256" key="2">
    <source>
        <dbReference type="ARBA" id="ARBA00022737"/>
    </source>
</evidence>
<evidence type="ECO:0000256" key="1">
    <source>
        <dbReference type="ARBA" id="ARBA00022723"/>
    </source>
</evidence>
<dbReference type="PANTHER" id="PTHR47166">
    <property type="entry name" value="ZINC FINGER PROTEIN 831"/>
    <property type="match status" value="1"/>
</dbReference>
<dbReference type="InterPro" id="IPR013087">
    <property type="entry name" value="Znf_C2H2_type"/>
</dbReference>
<dbReference type="PROSITE" id="PS00028">
    <property type="entry name" value="ZINC_FINGER_C2H2_1"/>
    <property type="match status" value="1"/>
</dbReference>
<name>A0A8B9NV16_APTOW</name>
<feature type="compositionally biased region" description="Polar residues" evidence="6">
    <location>
        <begin position="67"/>
        <end position="81"/>
    </location>
</feature>
<dbReference type="GO" id="GO:0008270">
    <property type="term" value="F:zinc ion binding"/>
    <property type="evidence" value="ECO:0007669"/>
    <property type="project" value="UniProtKB-KW"/>
</dbReference>
<keyword evidence="3 5" id="KW-0863">Zinc-finger</keyword>
<dbReference type="SUPFAM" id="SSF57667">
    <property type="entry name" value="beta-beta-alpha zinc fingers"/>
    <property type="match status" value="1"/>
</dbReference>
<evidence type="ECO:0000256" key="5">
    <source>
        <dbReference type="PROSITE-ProRule" id="PRU00042"/>
    </source>
</evidence>
<dbReference type="FunFam" id="3.30.160.60:FF:000710">
    <property type="entry name" value="Zinc finger protein 768"/>
    <property type="match status" value="1"/>
</dbReference>
<dbReference type="InterPro" id="IPR036236">
    <property type="entry name" value="Znf_C2H2_sf"/>
</dbReference>
<organism evidence="8 9">
    <name type="scientific">Apteryx owenii</name>
    <name type="common">Little spotted kiwi</name>
    <dbReference type="NCBI Taxonomy" id="8824"/>
    <lineage>
        <taxon>Eukaryota</taxon>
        <taxon>Metazoa</taxon>
        <taxon>Chordata</taxon>
        <taxon>Craniata</taxon>
        <taxon>Vertebrata</taxon>
        <taxon>Euteleostomi</taxon>
        <taxon>Archelosauria</taxon>
        <taxon>Archosauria</taxon>
        <taxon>Dinosauria</taxon>
        <taxon>Saurischia</taxon>
        <taxon>Theropoda</taxon>
        <taxon>Coelurosauria</taxon>
        <taxon>Aves</taxon>
        <taxon>Palaeognathae</taxon>
        <taxon>Apterygiformes</taxon>
        <taxon>Apterygidae</taxon>
        <taxon>Apteryx</taxon>
    </lineage>
</organism>
<feature type="region of interest" description="Disordered" evidence="6">
    <location>
        <begin position="67"/>
        <end position="101"/>
    </location>
</feature>
<dbReference type="Gene3D" id="3.30.160.60">
    <property type="entry name" value="Classic Zinc Finger"/>
    <property type="match status" value="2"/>
</dbReference>
<dbReference type="AlphaFoldDB" id="A0A8B9NV16"/>
<evidence type="ECO:0000313" key="9">
    <source>
        <dbReference type="Proteomes" id="UP000694424"/>
    </source>
</evidence>
<dbReference type="PROSITE" id="PS50157">
    <property type="entry name" value="ZINC_FINGER_C2H2_2"/>
    <property type="match status" value="1"/>
</dbReference>
<reference evidence="8" key="2">
    <citation type="submission" date="2025-09" db="UniProtKB">
        <authorList>
            <consortium name="Ensembl"/>
        </authorList>
    </citation>
    <scope>IDENTIFICATION</scope>
</reference>
<evidence type="ECO:0000256" key="3">
    <source>
        <dbReference type="ARBA" id="ARBA00022771"/>
    </source>
</evidence>
<dbReference type="Proteomes" id="UP000694424">
    <property type="component" value="Unplaced"/>
</dbReference>
<keyword evidence="9" id="KW-1185">Reference proteome</keyword>
<dbReference type="Pfam" id="PF00096">
    <property type="entry name" value="zf-C2H2"/>
    <property type="match status" value="1"/>
</dbReference>
<keyword evidence="4" id="KW-0862">Zinc</keyword>
<protein>
    <recommendedName>
        <fullName evidence="7">C2H2-type domain-containing protein</fullName>
    </recommendedName>
</protein>
<evidence type="ECO:0000256" key="6">
    <source>
        <dbReference type="SAM" id="MobiDB-lite"/>
    </source>
</evidence>
<reference evidence="8" key="1">
    <citation type="submission" date="2025-08" db="UniProtKB">
        <authorList>
            <consortium name="Ensembl"/>
        </authorList>
    </citation>
    <scope>IDENTIFICATION</scope>
</reference>
<evidence type="ECO:0000313" key="8">
    <source>
        <dbReference type="Ensembl" id="ENSAOWP00000000738.1"/>
    </source>
</evidence>
<sequence>VKKVIYKHRKFVVTCSFNVFNCLKPSVLEKHIRSHTGERPFPCTTCGIAFKTQSNLYKHRRTQTHVNNTRLPSDSDNSGILEQNEKATESVTSHEGTKLHSSACEDEGVQIKHVNSETSVVKDTKKLFNDLSLPATSDSSFASENQIRTNQSFSSKINQEVPEKESLPSPVALQCGQPQRKKIQEQRTPAASKPMQLQRQQATYSDKQWDYKPFDSWASATNTYSASQQGFFSPFVEACGTVVSMLLIAGP</sequence>
<evidence type="ECO:0000259" key="7">
    <source>
        <dbReference type="PROSITE" id="PS50157"/>
    </source>
</evidence>
<keyword evidence="2" id="KW-0677">Repeat</keyword>
<proteinExistence type="predicted"/>
<accession>A0A8B9NV16</accession>
<evidence type="ECO:0000256" key="4">
    <source>
        <dbReference type="ARBA" id="ARBA00022833"/>
    </source>
</evidence>
<dbReference type="PANTHER" id="PTHR47166:SF1">
    <property type="entry name" value="ZINC FINGER PROTEIN 831"/>
    <property type="match status" value="1"/>
</dbReference>
<dbReference type="Ensembl" id="ENSAOWT00000000842.1">
    <property type="protein sequence ID" value="ENSAOWP00000000738.1"/>
    <property type="gene ID" value="ENSAOWG00000000580.1"/>
</dbReference>
<feature type="domain" description="C2H2-type" evidence="7">
    <location>
        <begin position="41"/>
        <end position="70"/>
    </location>
</feature>